<keyword evidence="1" id="KW-0812">Transmembrane</keyword>
<comment type="caution">
    <text evidence="2">The sequence shown here is derived from an EMBL/GenBank/DDBJ whole genome shotgun (WGS) entry which is preliminary data.</text>
</comment>
<feature type="transmembrane region" description="Helical" evidence="1">
    <location>
        <begin position="9"/>
        <end position="27"/>
    </location>
</feature>
<protein>
    <submittedName>
        <fullName evidence="2">Uncharacterized protein</fullName>
    </submittedName>
</protein>
<proteinExistence type="predicted"/>
<dbReference type="NCBIfam" id="NF041644">
    <property type="entry name" value="CBO0543_fam"/>
    <property type="match status" value="1"/>
</dbReference>
<reference evidence="2 3" key="1">
    <citation type="submission" date="2016-03" db="EMBL/GenBank/DDBJ databases">
        <title>Comparison of Bacillus endophyticus and B. anthracis characteristics using whole genome sequence analysis and microbiological techniques.</title>
        <authorList>
            <person name="Lekota K.E."/>
            <person name="Mafofo J."/>
            <person name="Rees J."/>
            <person name="Muchadeyi F.C."/>
            <person name="Madoroba E."/>
            <person name="Van Heerden H."/>
        </authorList>
    </citation>
    <scope>NUCLEOTIDE SEQUENCE [LARGE SCALE GENOMIC DNA]</scope>
    <source>
        <strain evidence="2 3">3631_10C</strain>
    </source>
</reference>
<evidence type="ECO:0000256" key="1">
    <source>
        <dbReference type="SAM" id="Phobius"/>
    </source>
</evidence>
<feature type="transmembrane region" description="Helical" evidence="1">
    <location>
        <begin position="100"/>
        <end position="119"/>
    </location>
</feature>
<organism evidence="2 3">
    <name type="scientific">Priestia endophytica</name>
    <dbReference type="NCBI Taxonomy" id="135735"/>
    <lineage>
        <taxon>Bacteria</taxon>
        <taxon>Bacillati</taxon>
        <taxon>Bacillota</taxon>
        <taxon>Bacilli</taxon>
        <taxon>Bacillales</taxon>
        <taxon>Bacillaceae</taxon>
        <taxon>Priestia</taxon>
    </lineage>
</organism>
<evidence type="ECO:0000313" key="3">
    <source>
        <dbReference type="Proteomes" id="UP000250174"/>
    </source>
</evidence>
<feature type="transmembrane region" description="Helical" evidence="1">
    <location>
        <begin position="69"/>
        <end position="88"/>
    </location>
</feature>
<accession>A0AAX1Q5P1</accession>
<name>A0AAX1Q5P1_9BACI</name>
<keyword evidence="1" id="KW-1133">Transmembrane helix</keyword>
<dbReference type="AlphaFoldDB" id="A0AAX1Q5P1"/>
<evidence type="ECO:0000313" key="2">
    <source>
        <dbReference type="EMBL" id="RAS73255.1"/>
    </source>
</evidence>
<keyword evidence="1" id="KW-0472">Membrane</keyword>
<dbReference type="Proteomes" id="UP000250174">
    <property type="component" value="Unassembled WGS sequence"/>
</dbReference>
<sequence>MKGNKFDKLFLHVLFILNLVFLIPIILRKPPIKDWIVVYLFNAVTNGIIDKLLTSYSIVKYPVRFVPKIFNTHILFDFLLYPTFTVLYNQATMKDKPFAIFYKLLFLTTPAFLIEFWAMRKTHLIKWNKGWKWYHTFSSIIFKSLTTRLFIGIIRKVSEKQKIRE</sequence>
<gene>
    <name evidence="2" type="ORF">A3864_19115</name>
</gene>
<dbReference type="EMBL" id="LVYK01000055">
    <property type="protein sequence ID" value="RAS73255.1"/>
    <property type="molecule type" value="Genomic_DNA"/>
</dbReference>
<dbReference type="RefSeq" id="WP_111923041.1">
    <property type="nucleotide sequence ID" value="NZ_JAMAYK010000001.1"/>
</dbReference>
<dbReference type="InterPro" id="IPR048147">
    <property type="entry name" value="CBO0543-like"/>
</dbReference>